<gene>
    <name evidence="4" type="ORF">QUW25_09565</name>
</gene>
<evidence type="ECO:0008006" key="6">
    <source>
        <dbReference type="Google" id="ProtNLM"/>
    </source>
</evidence>
<dbReference type="InterPro" id="IPR014044">
    <property type="entry name" value="CAP_dom"/>
</dbReference>
<dbReference type="Proteomes" id="UP001529256">
    <property type="component" value="Unassembled WGS sequence"/>
</dbReference>
<dbReference type="Pfam" id="PF18885">
    <property type="entry name" value="DUF5648"/>
    <property type="match status" value="1"/>
</dbReference>
<dbReference type="Pfam" id="PF00188">
    <property type="entry name" value="CAP"/>
    <property type="match status" value="1"/>
</dbReference>
<accession>A0ABT7V7B7</accession>
<evidence type="ECO:0000313" key="4">
    <source>
        <dbReference type="EMBL" id="MDM8271911.1"/>
    </source>
</evidence>
<proteinExistence type="predicted"/>
<comment type="caution">
    <text evidence="4">The sequence shown here is derived from an EMBL/GenBank/DDBJ whole genome shotgun (WGS) entry which is preliminary data.</text>
</comment>
<evidence type="ECO:0000259" key="3">
    <source>
        <dbReference type="Pfam" id="PF18885"/>
    </source>
</evidence>
<organism evidence="4 5">
    <name type="scientific">Thermophilibacter provencensis</name>
    <dbReference type="NCBI Taxonomy" id="1852386"/>
    <lineage>
        <taxon>Bacteria</taxon>
        <taxon>Bacillati</taxon>
        <taxon>Actinomycetota</taxon>
        <taxon>Coriobacteriia</taxon>
        <taxon>Coriobacteriales</taxon>
        <taxon>Atopobiaceae</taxon>
        <taxon>Thermophilibacter</taxon>
    </lineage>
</organism>
<keyword evidence="1" id="KW-0732">Signal</keyword>
<dbReference type="InterPro" id="IPR035940">
    <property type="entry name" value="CAP_sf"/>
</dbReference>
<dbReference type="Gene3D" id="3.40.33.10">
    <property type="entry name" value="CAP"/>
    <property type="match status" value="1"/>
</dbReference>
<evidence type="ECO:0000313" key="5">
    <source>
        <dbReference type="Proteomes" id="UP001529256"/>
    </source>
</evidence>
<name>A0ABT7V7B7_9ACTN</name>
<feature type="domain" description="DUF5648" evidence="3">
    <location>
        <begin position="320"/>
        <end position="450"/>
    </location>
</feature>
<sequence>MIQTTHRFAKQVAVLLAAVLVFTALAPLTARAQDANLNITLGDQGFVATTTVELNQVGVKETALAQVRKWRQDALDDTSVIYQGMTMRDYLQGIGMSVEEYLSPQWSNELERTAIQRAVEGNLSFSHTRPNGDSCFTADGPSVQSNGEILAIGFGDITTAFSIWASEKYDYVNNTGEETGHYTALISPGERFYGFARVGYLTAGEMTWRDGITDTSPTNLRGTYEVTMKLPREALNGGVTLSPGFVDVGKSTKLAGELDYLDHRFTFGGTWTSLSPSVATVSEEGVAAGKQVGRAAVELEVLAGDEPAVVELELLVGLRQMHRLYNPYSGEHLYTADTSERDALVGIGWIYEGVGWIAPTSGAEVWRLYNPYTSDHHYTTNQDEYTSLQALGWRGEGVGWRSADAKDGVPLYRQFNPYATIGTHNYTTDKHENDELVKRGWRAEGIAWYGVK</sequence>
<dbReference type="SUPFAM" id="SSF55797">
    <property type="entry name" value="PR-1-like"/>
    <property type="match status" value="1"/>
</dbReference>
<reference evidence="4" key="1">
    <citation type="submission" date="2023-06" db="EMBL/GenBank/DDBJ databases">
        <title>Identification and characterization of horizontal gene transfer across gut microbiota members of farm animals based on homology search.</title>
        <authorList>
            <person name="Schwarzerova J."/>
            <person name="Nykrynova M."/>
            <person name="Jureckova K."/>
            <person name="Cejkova D."/>
            <person name="Rychlik I."/>
        </authorList>
    </citation>
    <scope>NUCLEOTIDE SEQUENCE</scope>
    <source>
        <strain evidence="4">153_Feed</strain>
    </source>
</reference>
<evidence type="ECO:0000259" key="2">
    <source>
        <dbReference type="Pfam" id="PF00188"/>
    </source>
</evidence>
<feature type="signal peptide" evidence="1">
    <location>
        <begin position="1"/>
        <end position="32"/>
    </location>
</feature>
<reference evidence="4" key="2">
    <citation type="submission" date="2023-06" db="EMBL/GenBank/DDBJ databases">
        <authorList>
            <person name="Zeman M."/>
            <person name="Kubasova T."/>
            <person name="Jahodarova E."/>
            <person name="Nykrynova M."/>
            <person name="Rychlik I."/>
        </authorList>
    </citation>
    <scope>NUCLEOTIDE SEQUENCE</scope>
    <source>
        <strain evidence="4">153_Feed</strain>
    </source>
</reference>
<dbReference type="InterPro" id="IPR043708">
    <property type="entry name" value="DUF5648"/>
</dbReference>
<dbReference type="RefSeq" id="WP_289511987.1">
    <property type="nucleotide sequence ID" value="NZ_JAUDEA010000024.1"/>
</dbReference>
<feature type="chain" id="PRO_5045644911" description="Cysteine-rich secretory protein family protein" evidence="1">
    <location>
        <begin position="33"/>
        <end position="452"/>
    </location>
</feature>
<protein>
    <recommendedName>
        <fullName evidence="6">Cysteine-rich secretory protein family protein</fullName>
    </recommendedName>
</protein>
<evidence type="ECO:0000256" key="1">
    <source>
        <dbReference type="SAM" id="SignalP"/>
    </source>
</evidence>
<feature type="domain" description="SCP" evidence="2">
    <location>
        <begin position="105"/>
        <end position="198"/>
    </location>
</feature>
<dbReference type="EMBL" id="JAUDEA010000024">
    <property type="protein sequence ID" value="MDM8271911.1"/>
    <property type="molecule type" value="Genomic_DNA"/>
</dbReference>
<keyword evidence="5" id="KW-1185">Reference proteome</keyword>